<dbReference type="Proteomes" id="UP000735302">
    <property type="component" value="Unassembled WGS sequence"/>
</dbReference>
<organism evidence="1 2">
    <name type="scientific">Plakobranchus ocellatus</name>
    <dbReference type="NCBI Taxonomy" id="259542"/>
    <lineage>
        <taxon>Eukaryota</taxon>
        <taxon>Metazoa</taxon>
        <taxon>Spiralia</taxon>
        <taxon>Lophotrochozoa</taxon>
        <taxon>Mollusca</taxon>
        <taxon>Gastropoda</taxon>
        <taxon>Heterobranchia</taxon>
        <taxon>Euthyneura</taxon>
        <taxon>Panpulmonata</taxon>
        <taxon>Sacoglossa</taxon>
        <taxon>Placobranchoidea</taxon>
        <taxon>Plakobranchidae</taxon>
        <taxon>Plakobranchus</taxon>
    </lineage>
</organism>
<evidence type="ECO:0000313" key="2">
    <source>
        <dbReference type="Proteomes" id="UP000735302"/>
    </source>
</evidence>
<name>A0AAV3ZKV4_9GAST</name>
<accession>A0AAV3ZKV4</accession>
<reference evidence="1 2" key="1">
    <citation type="journal article" date="2021" name="Elife">
        <title>Chloroplast acquisition without the gene transfer in kleptoplastic sea slugs, Plakobranchus ocellatus.</title>
        <authorList>
            <person name="Maeda T."/>
            <person name="Takahashi S."/>
            <person name="Yoshida T."/>
            <person name="Shimamura S."/>
            <person name="Takaki Y."/>
            <person name="Nagai Y."/>
            <person name="Toyoda A."/>
            <person name="Suzuki Y."/>
            <person name="Arimoto A."/>
            <person name="Ishii H."/>
            <person name="Satoh N."/>
            <person name="Nishiyama T."/>
            <person name="Hasebe M."/>
            <person name="Maruyama T."/>
            <person name="Minagawa J."/>
            <person name="Obokata J."/>
            <person name="Shigenobu S."/>
        </authorList>
    </citation>
    <scope>NUCLEOTIDE SEQUENCE [LARGE SCALE GENOMIC DNA]</scope>
</reference>
<evidence type="ECO:0000313" key="1">
    <source>
        <dbReference type="EMBL" id="GFN95938.1"/>
    </source>
</evidence>
<comment type="caution">
    <text evidence="1">The sequence shown here is derived from an EMBL/GenBank/DDBJ whole genome shotgun (WGS) entry which is preliminary data.</text>
</comment>
<protein>
    <submittedName>
        <fullName evidence="1">Uncharacterized protein</fullName>
    </submittedName>
</protein>
<gene>
    <name evidence="1" type="ORF">PoB_002244400</name>
</gene>
<sequence length="298" mass="32701">MLMIRLMASYEPDGLLQQREMELLFSCTYKLGKASRAGLLEEGAQDASIACIFFSGRKVGLQVGHSCLVSELIHLFGVGVWWASDWSSLAGQAHLTSGFIMRGGKTWPLVDSHAITYHWFADFDVALEERAVPNLPRLAVGESPPSPLYVEDALDGEAHFFSCFSTSTSGTIYSSPCGARGRIGSTVVAAGLLPVILNVICARPSGWVHESLFAHHYKMLVECRCCCTMGGASYLMMKGKEVAVAMSGMCSGNPDLWQPNTTEYPPLLHHAPNVVFPLRNKRFVQLNYLSRTTNYKVV</sequence>
<dbReference type="EMBL" id="BLXT01002595">
    <property type="protein sequence ID" value="GFN95938.1"/>
    <property type="molecule type" value="Genomic_DNA"/>
</dbReference>
<dbReference type="AlphaFoldDB" id="A0AAV3ZKV4"/>
<keyword evidence="2" id="KW-1185">Reference proteome</keyword>
<proteinExistence type="predicted"/>